<dbReference type="SMART" id="SM00449">
    <property type="entry name" value="SPRY"/>
    <property type="match status" value="1"/>
</dbReference>
<evidence type="ECO:0000256" key="6">
    <source>
        <dbReference type="PROSITE-ProRule" id="PRU00024"/>
    </source>
</evidence>
<dbReference type="InterPro" id="IPR051051">
    <property type="entry name" value="E3_ubiq-ligase_TRIM/RNF"/>
</dbReference>
<dbReference type="InterPro" id="IPR003877">
    <property type="entry name" value="SPRY_dom"/>
</dbReference>
<dbReference type="OrthoDB" id="6270329at2759"/>
<dbReference type="PROSITE" id="PS50188">
    <property type="entry name" value="B302_SPRY"/>
    <property type="match status" value="1"/>
</dbReference>
<keyword evidence="5" id="KW-0391">Immunity</keyword>
<dbReference type="Pfam" id="PF00643">
    <property type="entry name" value="zf-B_box"/>
    <property type="match status" value="1"/>
</dbReference>
<feature type="domain" description="RING-type" evidence="8">
    <location>
        <begin position="15"/>
        <end position="55"/>
    </location>
</feature>
<dbReference type="PANTHER" id="PTHR25465">
    <property type="entry name" value="B-BOX DOMAIN CONTAINING"/>
    <property type="match status" value="1"/>
</dbReference>
<dbReference type="Ensembl" id="ENSGWIT00000000340.1">
    <property type="protein sequence ID" value="ENSGWIP00000000307.1"/>
    <property type="gene ID" value="ENSGWIG00000000209.1"/>
</dbReference>
<organism evidence="11 12">
    <name type="scientific">Gouania willdenowi</name>
    <name type="common">Blunt-snouted clingfish</name>
    <name type="synonym">Lepadogaster willdenowi</name>
    <dbReference type="NCBI Taxonomy" id="441366"/>
    <lineage>
        <taxon>Eukaryota</taxon>
        <taxon>Metazoa</taxon>
        <taxon>Chordata</taxon>
        <taxon>Craniata</taxon>
        <taxon>Vertebrata</taxon>
        <taxon>Euteleostomi</taxon>
        <taxon>Actinopterygii</taxon>
        <taxon>Neopterygii</taxon>
        <taxon>Teleostei</taxon>
        <taxon>Neoteleostei</taxon>
        <taxon>Acanthomorphata</taxon>
        <taxon>Ovalentaria</taxon>
        <taxon>Blenniimorphae</taxon>
        <taxon>Blenniiformes</taxon>
        <taxon>Gobiesocoidei</taxon>
        <taxon>Gobiesocidae</taxon>
        <taxon>Gobiesocinae</taxon>
        <taxon>Gouania</taxon>
    </lineage>
</organism>
<dbReference type="InterPro" id="IPR017907">
    <property type="entry name" value="Znf_RING_CS"/>
</dbReference>
<dbReference type="InterPro" id="IPR013083">
    <property type="entry name" value="Znf_RING/FYVE/PHD"/>
</dbReference>
<dbReference type="SUPFAM" id="SSF57845">
    <property type="entry name" value="B-box zinc-binding domain"/>
    <property type="match status" value="1"/>
</dbReference>
<evidence type="ECO:0000256" key="4">
    <source>
        <dbReference type="ARBA" id="ARBA00022833"/>
    </source>
</evidence>
<dbReference type="SUPFAM" id="SSF57850">
    <property type="entry name" value="RING/U-box"/>
    <property type="match status" value="1"/>
</dbReference>
<evidence type="ECO:0000256" key="2">
    <source>
        <dbReference type="ARBA" id="ARBA00022723"/>
    </source>
</evidence>
<dbReference type="PRINTS" id="PR01407">
    <property type="entry name" value="BUTYPHLNCDUF"/>
</dbReference>
<evidence type="ECO:0000313" key="12">
    <source>
        <dbReference type="Proteomes" id="UP000694680"/>
    </source>
</evidence>
<evidence type="ECO:0000256" key="5">
    <source>
        <dbReference type="ARBA" id="ARBA00022859"/>
    </source>
</evidence>
<keyword evidence="3 6" id="KW-0863">Zinc-finger</keyword>
<name>A0A8C5FY63_GOUWI</name>
<evidence type="ECO:0000259" key="8">
    <source>
        <dbReference type="PROSITE" id="PS50089"/>
    </source>
</evidence>
<dbReference type="SMART" id="SM00589">
    <property type="entry name" value="PRY"/>
    <property type="match status" value="1"/>
</dbReference>
<dbReference type="GO" id="GO:0005737">
    <property type="term" value="C:cytoplasm"/>
    <property type="evidence" value="ECO:0007669"/>
    <property type="project" value="UniProtKB-ARBA"/>
</dbReference>
<sequence length="544" mass="61649">MSAANCLLTEEQLLCGICLDVFSSPVTLPCGHNFCKGCIMKHWENNVVFECPSCKYAFPKKLDLRVNTFISEMAAQFRDSSAKQSKEQHIAKQGDVPCDVCTKPRKRALKSCLVCLASYCETHLEPHLTASRLQRHQLCDPMENLEGRMCKMHDKPLELFCATDQTCVCMLCSVLDHKSHTVIPLKEQFEKKKSELGKQESEVHRMIQERRMKIQEIKHVVKASNESAEKEMADGMRFFSTLIEALESGQAELLENINQKQQQMQKQADEYIQKLEQEISELLKRRSEVEKLSRSKDQILFLLSFPSLDTCEFSDWSGVRINLPKFEGTVRRTVDEIEETIGKDLKKLLHLAELFRIKQSAVDVTLDPNTAHSSLVLSDDGKKVHHSDMKKSFPENEERFNPSCCVLGKPGFSSGSFYFEANIKGKTRWTVGVAKKSIERKGIVPLCPDNGHWTIWLKNENEYAALAVVPLPLDLDSKPETVGVFVDYDIGQVSFYDVDTAAVIYSFRDCKFDEKLHPFFSPGLNNNGSNAAPITIGPVTESYL</sequence>
<dbReference type="InterPro" id="IPR001841">
    <property type="entry name" value="Znf_RING"/>
</dbReference>
<dbReference type="RefSeq" id="XP_028305035.1">
    <property type="nucleotide sequence ID" value="XM_028449234.1"/>
</dbReference>
<dbReference type="Gene3D" id="2.60.120.920">
    <property type="match status" value="1"/>
</dbReference>
<dbReference type="Gene3D" id="4.10.830.40">
    <property type="match status" value="1"/>
</dbReference>
<accession>A0A8C5FY63</accession>
<dbReference type="AlphaFoldDB" id="A0A8C5FY63"/>
<dbReference type="SUPFAM" id="SSF49899">
    <property type="entry name" value="Concanavalin A-like lectins/glucanases"/>
    <property type="match status" value="1"/>
</dbReference>
<evidence type="ECO:0000256" key="3">
    <source>
        <dbReference type="ARBA" id="ARBA00022771"/>
    </source>
</evidence>
<dbReference type="InterPro" id="IPR006574">
    <property type="entry name" value="PRY"/>
</dbReference>
<dbReference type="Proteomes" id="UP000694680">
    <property type="component" value="Chromosome 6"/>
</dbReference>
<dbReference type="CDD" id="cd13733">
    <property type="entry name" value="SPRY_PRY_C-I_1"/>
    <property type="match status" value="1"/>
</dbReference>
<dbReference type="PANTHER" id="PTHR25465:SF32">
    <property type="entry name" value="BLOODTHIRSTY-RELATED GENE FAMILY, MEMBER 16 ISOFORM X1-RELATED"/>
    <property type="match status" value="1"/>
</dbReference>
<dbReference type="FunFam" id="2.60.120.920:FF:000004">
    <property type="entry name" value="Butyrophilin subfamily 1 member A1"/>
    <property type="match status" value="1"/>
</dbReference>
<reference evidence="11" key="2">
    <citation type="submission" date="2025-08" db="UniProtKB">
        <authorList>
            <consortium name="Ensembl"/>
        </authorList>
    </citation>
    <scope>IDENTIFICATION</scope>
</reference>
<dbReference type="GeneID" id="114464734"/>
<feature type="coiled-coil region" evidence="7">
    <location>
        <begin position="243"/>
        <end position="292"/>
    </location>
</feature>
<dbReference type="Pfam" id="PF13445">
    <property type="entry name" value="zf-RING_UBOX"/>
    <property type="match status" value="1"/>
</dbReference>
<dbReference type="InterPro" id="IPR043136">
    <property type="entry name" value="B30.2/SPRY_sf"/>
</dbReference>
<dbReference type="PROSITE" id="PS50119">
    <property type="entry name" value="ZF_BBOX"/>
    <property type="match status" value="1"/>
</dbReference>
<dbReference type="Pfam" id="PF25600">
    <property type="entry name" value="TRIM_CC"/>
    <property type="match status" value="1"/>
</dbReference>
<proteinExistence type="predicted"/>
<feature type="domain" description="B box-type" evidence="9">
    <location>
        <begin position="145"/>
        <end position="185"/>
    </location>
</feature>
<dbReference type="PROSITE" id="PS50089">
    <property type="entry name" value="ZF_RING_2"/>
    <property type="match status" value="1"/>
</dbReference>
<evidence type="ECO:0000256" key="1">
    <source>
        <dbReference type="ARBA" id="ARBA00022588"/>
    </source>
</evidence>
<reference evidence="11" key="1">
    <citation type="submission" date="2020-06" db="EMBL/GenBank/DDBJ databases">
        <authorList>
            <consortium name="Wellcome Sanger Institute Data Sharing"/>
        </authorList>
    </citation>
    <scope>NUCLEOTIDE SEQUENCE [LARGE SCALE GENOMIC DNA]</scope>
</reference>
<dbReference type="PROSITE" id="PS00518">
    <property type="entry name" value="ZF_RING_1"/>
    <property type="match status" value="1"/>
</dbReference>
<dbReference type="SMART" id="SM00184">
    <property type="entry name" value="RING"/>
    <property type="match status" value="1"/>
</dbReference>
<keyword evidence="4" id="KW-0862">Zinc</keyword>
<reference evidence="11" key="3">
    <citation type="submission" date="2025-09" db="UniProtKB">
        <authorList>
            <consortium name="Ensembl"/>
        </authorList>
    </citation>
    <scope>IDENTIFICATION</scope>
</reference>
<dbReference type="GO" id="GO:0045087">
    <property type="term" value="P:innate immune response"/>
    <property type="evidence" value="ECO:0007669"/>
    <property type="project" value="UniProtKB-KW"/>
</dbReference>
<keyword evidence="7" id="KW-0175">Coiled coil</keyword>
<keyword evidence="2" id="KW-0479">Metal-binding</keyword>
<dbReference type="InterPro" id="IPR003879">
    <property type="entry name" value="Butyrophylin_SPRY"/>
</dbReference>
<gene>
    <name evidence="11" type="primary">LOC114464734</name>
</gene>
<dbReference type="Pfam" id="PF00622">
    <property type="entry name" value="SPRY"/>
    <property type="match status" value="1"/>
</dbReference>
<dbReference type="InterPro" id="IPR001870">
    <property type="entry name" value="B30.2/SPRY"/>
</dbReference>
<evidence type="ECO:0000313" key="11">
    <source>
        <dbReference type="Ensembl" id="ENSGWIP00000000307.1"/>
    </source>
</evidence>
<evidence type="ECO:0000259" key="9">
    <source>
        <dbReference type="PROSITE" id="PS50119"/>
    </source>
</evidence>
<dbReference type="Gene3D" id="3.30.40.10">
    <property type="entry name" value="Zinc/RING finger domain, C3HC4 (zinc finger)"/>
    <property type="match status" value="1"/>
</dbReference>
<evidence type="ECO:0000259" key="10">
    <source>
        <dbReference type="PROSITE" id="PS50188"/>
    </source>
</evidence>
<dbReference type="Pfam" id="PF13765">
    <property type="entry name" value="PRY"/>
    <property type="match status" value="1"/>
</dbReference>
<dbReference type="Gene3D" id="3.30.160.60">
    <property type="entry name" value="Classic Zinc Finger"/>
    <property type="match status" value="1"/>
</dbReference>
<dbReference type="CDD" id="cd19769">
    <property type="entry name" value="Bbox2_TRIM16-like"/>
    <property type="match status" value="1"/>
</dbReference>
<dbReference type="InterPro" id="IPR013320">
    <property type="entry name" value="ConA-like_dom_sf"/>
</dbReference>
<protein>
    <submittedName>
        <fullName evidence="11">E3 ubiquitin-protein ligase TRIM39-like</fullName>
    </submittedName>
</protein>
<dbReference type="SMART" id="SM00336">
    <property type="entry name" value="BBOX"/>
    <property type="match status" value="1"/>
</dbReference>
<dbReference type="InterPro" id="IPR000315">
    <property type="entry name" value="Znf_B-box"/>
</dbReference>
<dbReference type="InterPro" id="IPR058030">
    <property type="entry name" value="TRIM8/14/16/25/29/45/65_CC"/>
</dbReference>
<dbReference type="GO" id="GO:0008270">
    <property type="term" value="F:zinc ion binding"/>
    <property type="evidence" value="ECO:0007669"/>
    <property type="project" value="UniProtKB-KW"/>
</dbReference>
<evidence type="ECO:0000256" key="7">
    <source>
        <dbReference type="SAM" id="Coils"/>
    </source>
</evidence>
<feature type="domain" description="B30.2/SPRY" evidence="10">
    <location>
        <begin position="344"/>
        <end position="541"/>
    </location>
</feature>
<keyword evidence="12" id="KW-1185">Reference proteome</keyword>
<keyword evidence="1" id="KW-0399">Innate immunity</keyword>
<dbReference type="InterPro" id="IPR027370">
    <property type="entry name" value="Znf-RING_euk"/>
</dbReference>